<feature type="chain" id="PRO_5041989627" evidence="2">
    <location>
        <begin position="24"/>
        <end position="121"/>
    </location>
</feature>
<accession>A0AAD6TIU3</accession>
<protein>
    <submittedName>
        <fullName evidence="3">Uncharacterized protein</fullName>
    </submittedName>
</protein>
<keyword evidence="2" id="KW-0732">Signal</keyword>
<evidence type="ECO:0000256" key="2">
    <source>
        <dbReference type="SAM" id="SignalP"/>
    </source>
</evidence>
<dbReference type="AlphaFoldDB" id="A0AAD6TIU3"/>
<comment type="caution">
    <text evidence="3">The sequence shown here is derived from an EMBL/GenBank/DDBJ whole genome shotgun (WGS) entry which is preliminary data.</text>
</comment>
<evidence type="ECO:0000256" key="1">
    <source>
        <dbReference type="SAM" id="MobiDB-lite"/>
    </source>
</evidence>
<dbReference type="EMBL" id="JARJCM010000003">
    <property type="protein sequence ID" value="KAJ7046106.1"/>
    <property type="molecule type" value="Genomic_DNA"/>
</dbReference>
<name>A0AAD6TIU3_9AGAR</name>
<feature type="region of interest" description="Disordered" evidence="1">
    <location>
        <begin position="52"/>
        <end position="79"/>
    </location>
</feature>
<organism evidence="3 4">
    <name type="scientific">Mycena alexandri</name>
    <dbReference type="NCBI Taxonomy" id="1745969"/>
    <lineage>
        <taxon>Eukaryota</taxon>
        <taxon>Fungi</taxon>
        <taxon>Dikarya</taxon>
        <taxon>Basidiomycota</taxon>
        <taxon>Agaricomycotina</taxon>
        <taxon>Agaricomycetes</taxon>
        <taxon>Agaricomycetidae</taxon>
        <taxon>Agaricales</taxon>
        <taxon>Marasmiineae</taxon>
        <taxon>Mycenaceae</taxon>
        <taxon>Mycena</taxon>
    </lineage>
</organism>
<feature type="signal peptide" evidence="2">
    <location>
        <begin position="1"/>
        <end position="23"/>
    </location>
</feature>
<sequence length="121" mass="13062">MYFIVLSAFNIVNVIFFVSSNTALQSAATAPGYAVTMIFSSRFILNLSERTRSDGLSGDNLSRTPVSGGRRGPSHVRGGDDSVGITVTKCVLTMHDIATVNSSELQSKMIVKSERWVADMV</sequence>
<reference evidence="3" key="1">
    <citation type="submission" date="2023-03" db="EMBL/GenBank/DDBJ databases">
        <title>Massive genome expansion in bonnet fungi (Mycena s.s.) driven by repeated elements and novel gene families across ecological guilds.</title>
        <authorList>
            <consortium name="Lawrence Berkeley National Laboratory"/>
            <person name="Harder C.B."/>
            <person name="Miyauchi S."/>
            <person name="Viragh M."/>
            <person name="Kuo A."/>
            <person name="Thoen E."/>
            <person name="Andreopoulos B."/>
            <person name="Lu D."/>
            <person name="Skrede I."/>
            <person name="Drula E."/>
            <person name="Henrissat B."/>
            <person name="Morin E."/>
            <person name="Kohler A."/>
            <person name="Barry K."/>
            <person name="LaButti K."/>
            <person name="Morin E."/>
            <person name="Salamov A."/>
            <person name="Lipzen A."/>
            <person name="Mereny Z."/>
            <person name="Hegedus B."/>
            <person name="Baldrian P."/>
            <person name="Stursova M."/>
            <person name="Weitz H."/>
            <person name="Taylor A."/>
            <person name="Grigoriev I.V."/>
            <person name="Nagy L.G."/>
            <person name="Martin F."/>
            <person name="Kauserud H."/>
        </authorList>
    </citation>
    <scope>NUCLEOTIDE SEQUENCE</scope>
    <source>
        <strain evidence="3">CBHHK200</strain>
    </source>
</reference>
<dbReference type="Proteomes" id="UP001218188">
    <property type="component" value="Unassembled WGS sequence"/>
</dbReference>
<evidence type="ECO:0000313" key="4">
    <source>
        <dbReference type="Proteomes" id="UP001218188"/>
    </source>
</evidence>
<keyword evidence="4" id="KW-1185">Reference proteome</keyword>
<evidence type="ECO:0000313" key="3">
    <source>
        <dbReference type="EMBL" id="KAJ7046106.1"/>
    </source>
</evidence>
<proteinExistence type="predicted"/>
<gene>
    <name evidence="3" type="ORF">C8F04DRAFT_1063320</name>
</gene>
<feature type="non-terminal residue" evidence="3">
    <location>
        <position position="1"/>
    </location>
</feature>